<dbReference type="RefSeq" id="WP_223674523.1">
    <property type="nucleotide sequence ID" value="NZ_JAINZW010000001.1"/>
</dbReference>
<keyword evidence="13" id="KW-0630">Potassium</keyword>
<evidence type="ECO:0000256" key="11">
    <source>
        <dbReference type="ARBA" id="ARBA00022777"/>
    </source>
</evidence>
<comment type="similarity">
    <text evidence="15">Belongs to the type III pantothenate kinase family.</text>
</comment>
<keyword evidence="11 17" id="KW-0418">Kinase</keyword>
<dbReference type="EC" id="2.7.1.33" evidence="7"/>
<dbReference type="PANTHER" id="PTHR34265:SF1">
    <property type="entry name" value="TYPE III PANTOTHENATE KINASE"/>
    <property type="match status" value="1"/>
</dbReference>
<dbReference type="GO" id="GO:0004594">
    <property type="term" value="F:pantothenate kinase activity"/>
    <property type="evidence" value="ECO:0007669"/>
    <property type="project" value="UniProtKB-EC"/>
</dbReference>
<protein>
    <recommendedName>
        <fullName evidence="16">Type III pantothenate kinase</fullName>
        <ecNumber evidence="7">2.7.1.33</ecNumber>
    </recommendedName>
</protein>
<organism evidence="17 18">
    <name type="scientific">Novilysobacter selenitireducens</name>
    <dbReference type="NCBI Taxonomy" id="2872639"/>
    <lineage>
        <taxon>Bacteria</taxon>
        <taxon>Pseudomonadati</taxon>
        <taxon>Pseudomonadota</taxon>
        <taxon>Gammaproteobacteria</taxon>
        <taxon>Lysobacterales</taxon>
        <taxon>Lysobacteraceae</taxon>
        <taxon>Novilysobacter</taxon>
    </lineage>
</organism>
<evidence type="ECO:0000256" key="12">
    <source>
        <dbReference type="ARBA" id="ARBA00022840"/>
    </source>
</evidence>
<dbReference type="Proteomes" id="UP001430954">
    <property type="component" value="Unassembled WGS sequence"/>
</dbReference>
<evidence type="ECO:0000256" key="2">
    <source>
        <dbReference type="ARBA" id="ARBA00001958"/>
    </source>
</evidence>
<dbReference type="EMBL" id="JAINZW010000001">
    <property type="protein sequence ID" value="MBZ4038334.1"/>
    <property type="molecule type" value="Genomic_DNA"/>
</dbReference>
<evidence type="ECO:0000256" key="16">
    <source>
        <dbReference type="ARBA" id="ARBA00040883"/>
    </source>
</evidence>
<dbReference type="Pfam" id="PF03309">
    <property type="entry name" value="Pan_kinase"/>
    <property type="match status" value="1"/>
</dbReference>
<dbReference type="Gene3D" id="3.30.420.40">
    <property type="match status" value="2"/>
</dbReference>
<dbReference type="PANTHER" id="PTHR34265">
    <property type="entry name" value="TYPE III PANTOTHENATE KINASE"/>
    <property type="match status" value="1"/>
</dbReference>
<comment type="subcellular location">
    <subcellularLocation>
        <location evidence="4">Cytoplasm</location>
    </subcellularLocation>
</comment>
<comment type="cofactor">
    <cofactor evidence="3">
        <name>NH4(+)</name>
        <dbReference type="ChEBI" id="CHEBI:28938"/>
    </cofactor>
</comment>
<evidence type="ECO:0000256" key="9">
    <source>
        <dbReference type="ARBA" id="ARBA00022679"/>
    </source>
</evidence>
<evidence type="ECO:0000313" key="17">
    <source>
        <dbReference type="EMBL" id="MBZ4038334.1"/>
    </source>
</evidence>
<evidence type="ECO:0000256" key="8">
    <source>
        <dbReference type="ARBA" id="ARBA00022490"/>
    </source>
</evidence>
<comment type="catalytic activity">
    <reaction evidence="1">
        <text>(R)-pantothenate + ATP = (R)-4'-phosphopantothenate + ADP + H(+)</text>
        <dbReference type="Rhea" id="RHEA:16373"/>
        <dbReference type="ChEBI" id="CHEBI:10986"/>
        <dbReference type="ChEBI" id="CHEBI:15378"/>
        <dbReference type="ChEBI" id="CHEBI:29032"/>
        <dbReference type="ChEBI" id="CHEBI:30616"/>
        <dbReference type="ChEBI" id="CHEBI:456216"/>
        <dbReference type="EC" id="2.7.1.33"/>
    </reaction>
</comment>
<evidence type="ECO:0000313" key="18">
    <source>
        <dbReference type="Proteomes" id="UP001430954"/>
    </source>
</evidence>
<evidence type="ECO:0000256" key="10">
    <source>
        <dbReference type="ARBA" id="ARBA00022741"/>
    </source>
</evidence>
<dbReference type="InterPro" id="IPR004619">
    <property type="entry name" value="Type_III_PanK"/>
</dbReference>
<comment type="subunit">
    <text evidence="6">Homodimer.</text>
</comment>
<evidence type="ECO:0000256" key="6">
    <source>
        <dbReference type="ARBA" id="ARBA00011738"/>
    </source>
</evidence>
<evidence type="ECO:0000256" key="7">
    <source>
        <dbReference type="ARBA" id="ARBA00012102"/>
    </source>
</evidence>
<dbReference type="CDD" id="cd24015">
    <property type="entry name" value="ASKHA_NBD_PanK-III"/>
    <property type="match status" value="1"/>
</dbReference>
<reference evidence="17 18" key="1">
    <citation type="submission" date="2021-09" db="EMBL/GenBank/DDBJ databases">
        <title>Lysobacter sp. 13A isolated from the river sediment.</title>
        <authorList>
            <person name="Liu H."/>
            <person name="Li S."/>
            <person name="Mao S."/>
        </authorList>
    </citation>
    <scope>NUCLEOTIDE SEQUENCE [LARGE SCALE GENOMIC DNA]</scope>
    <source>
        <strain evidence="17 18">13A</strain>
    </source>
</reference>
<keyword evidence="8" id="KW-0963">Cytoplasm</keyword>
<comment type="cofactor">
    <cofactor evidence="2">
        <name>K(+)</name>
        <dbReference type="ChEBI" id="CHEBI:29103"/>
    </cofactor>
</comment>
<gene>
    <name evidence="17" type="ORF">K6753_02125</name>
</gene>
<evidence type="ECO:0000256" key="1">
    <source>
        <dbReference type="ARBA" id="ARBA00001206"/>
    </source>
</evidence>
<evidence type="ECO:0000256" key="3">
    <source>
        <dbReference type="ARBA" id="ARBA00001972"/>
    </source>
</evidence>
<keyword evidence="18" id="KW-1185">Reference proteome</keyword>
<evidence type="ECO:0000256" key="4">
    <source>
        <dbReference type="ARBA" id="ARBA00004496"/>
    </source>
</evidence>
<accession>A0ABS7T390</accession>
<keyword evidence="9 17" id="KW-0808">Transferase</keyword>
<comment type="pathway">
    <text evidence="5">Cofactor biosynthesis; coenzyme A biosynthesis; CoA from (R)-pantothenate: step 1/5.</text>
</comment>
<sequence>MSRWLFDLGNTRLKCASLADDGTIGDVHALANDAGGWAVALDALLPSRVDVAWVASVAAPALTSALADALAARARAVSFARTQASACGVRIAYAQPHKLGVDRFLSMIGAHARIPGPVLLCGVGTALTIDLLDADGLHRGGRLAPSPTVMREALHARAAQLPADGGSYADFADDTEDALASGCEGAAAALVRDSLDAGTRLLGAAPSLHLHGGGAPALLPRLPQARHAPDLVLAGLAAWAGQG</sequence>
<dbReference type="SUPFAM" id="SSF53067">
    <property type="entry name" value="Actin-like ATPase domain"/>
    <property type="match status" value="2"/>
</dbReference>
<keyword evidence="14" id="KW-0173">Coenzyme A biosynthesis</keyword>
<keyword evidence="12" id="KW-0067">ATP-binding</keyword>
<dbReference type="NCBIfam" id="TIGR00671">
    <property type="entry name" value="baf"/>
    <property type="match status" value="1"/>
</dbReference>
<proteinExistence type="inferred from homology"/>
<evidence type="ECO:0000256" key="15">
    <source>
        <dbReference type="ARBA" id="ARBA00038036"/>
    </source>
</evidence>
<evidence type="ECO:0000256" key="5">
    <source>
        <dbReference type="ARBA" id="ARBA00005225"/>
    </source>
</evidence>
<name>A0ABS7T390_9GAMM</name>
<evidence type="ECO:0000256" key="14">
    <source>
        <dbReference type="ARBA" id="ARBA00022993"/>
    </source>
</evidence>
<comment type="caution">
    <text evidence="17">The sequence shown here is derived from an EMBL/GenBank/DDBJ whole genome shotgun (WGS) entry which is preliminary data.</text>
</comment>
<evidence type="ECO:0000256" key="13">
    <source>
        <dbReference type="ARBA" id="ARBA00022958"/>
    </source>
</evidence>
<keyword evidence="10" id="KW-0547">Nucleotide-binding</keyword>
<dbReference type="InterPro" id="IPR043129">
    <property type="entry name" value="ATPase_NBD"/>
</dbReference>